<gene>
    <name evidence="1" type="ORF">SAMN04487992_10688</name>
</gene>
<dbReference type="EMBL" id="FNBD01000006">
    <property type="protein sequence ID" value="SDF00042.1"/>
    <property type="molecule type" value="Genomic_DNA"/>
</dbReference>
<dbReference type="RefSeq" id="WP_074538452.1">
    <property type="nucleotide sequence ID" value="NZ_FNBD01000006.1"/>
</dbReference>
<keyword evidence="2" id="KW-1185">Reference proteome</keyword>
<dbReference type="AlphaFoldDB" id="A0A1G7HHT6"/>
<evidence type="ECO:0000313" key="1">
    <source>
        <dbReference type="EMBL" id="SDF00042.1"/>
    </source>
</evidence>
<name>A0A1G7HHT6_9FLAO</name>
<reference evidence="2" key="1">
    <citation type="submission" date="2016-10" db="EMBL/GenBank/DDBJ databases">
        <authorList>
            <person name="Varghese N."/>
            <person name="Submissions S."/>
        </authorList>
    </citation>
    <scope>NUCLEOTIDE SEQUENCE [LARGE SCALE GENOMIC DNA]</scope>
    <source>
        <strain evidence="2">DSM 24729</strain>
    </source>
</reference>
<dbReference type="PROSITE" id="PS51257">
    <property type="entry name" value="PROKAR_LIPOPROTEIN"/>
    <property type="match status" value="1"/>
</dbReference>
<dbReference type="Proteomes" id="UP000182114">
    <property type="component" value="Unassembled WGS sequence"/>
</dbReference>
<sequence length="394" mass="45439">MKKFLLATSILFFISCGGVKKTQEALNSGNYDAAINKALNNLVDNKTKKGNQPYVLLLEEAFKKNTARELKQIAFLQKSNNAANYEQIYNGYVNLKQIEERIKPLLPLMIYEEDREARFSFSDYDAKIINTRNQLSDYLYANASALLEQSTAKNDYRKAYNDLLYLEELNPGYKDTNLKIQEAHQKGIDYVQVRLFNDTEQIIPSRLEEDLLNFNTFGLNNLWTEYHTNAIKSIQYDYEMDVVFKNISISPEQVKERQISKEKQILDGYTYAVDRSGNQEKDSLGNKIKIDKFKTVKCDFYQFTQTKSAQVVGQVNFLDLKTKQQINTYPLASQFLFEHNYANYSGDKLALDNDLISMLSLAAVPFPTNEQMVYDAGEDLKANLKGIITRHQFN</sequence>
<evidence type="ECO:0008006" key="3">
    <source>
        <dbReference type="Google" id="ProtNLM"/>
    </source>
</evidence>
<accession>A0A1G7HHT6</accession>
<evidence type="ECO:0000313" key="2">
    <source>
        <dbReference type="Proteomes" id="UP000182114"/>
    </source>
</evidence>
<dbReference type="eggNOG" id="COG0457">
    <property type="taxonomic scope" value="Bacteria"/>
</dbReference>
<organism evidence="1 2">
    <name type="scientific">Cellulophaga baltica</name>
    <dbReference type="NCBI Taxonomy" id="76594"/>
    <lineage>
        <taxon>Bacteria</taxon>
        <taxon>Pseudomonadati</taxon>
        <taxon>Bacteroidota</taxon>
        <taxon>Flavobacteriia</taxon>
        <taxon>Flavobacteriales</taxon>
        <taxon>Flavobacteriaceae</taxon>
        <taxon>Cellulophaga</taxon>
    </lineage>
</organism>
<proteinExistence type="predicted"/>
<protein>
    <recommendedName>
        <fullName evidence="3">Lipoprotein</fullName>
    </recommendedName>
</protein>